<dbReference type="GO" id="GO:0006520">
    <property type="term" value="P:amino acid metabolic process"/>
    <property type="evidence" value="ECO:0007669"/>
    <property type="project" value="InterPro"/>
</dbReference>
<dbReference type="PANTHER" id="PTHR46383:SF1">
    <property type="entry name" value="ASPARTATE AMINOTRANSFERASE"/>
    <property type="match status" value="1"/>
</dbReference>
<dbReference type="InterPro" id="IPR050596">
    <property type="entry name" value="AspAT/PAT-like"/>
</dbReference>
<dbReference type="GO" id="GO:0004069">
    <property type="term" value="F:L-aspartate:2-oxoglutarate aminotransferase activity"/>
    <property type="evidence" value="ECO:0007669"/>
    <property type="project" value="UniProtKB-EC"/>
</dbReference>
<evidence type="ECO:0000259" key="6">
    <source>
        <dbReference type="Pfam" id="PF00155"/>
    </source>
</evidence>
<dbReference type="InterPro" id="IPR015422">
    <property type="entry name" value="PyrdxlP-dep_Trfase_small"/>
</dbReference>
<dbReference type="EMBL" id="PVNK01000143">
    <property type="protein sequence ID" value="PRP99009.1"/>
    <property type="molecule type" value="Genomic_DNA"/>
</dbReference>
<dbReference type="EC" id="2.6.1.1" evidence="7"/>
<proteinExistence type="inferred from homology"/>
<evidence type="ECO:0000256" key="2">
    <source>
        <dbReference type="ARBA" id="ARBA00007441"/>
    </source>
</evidence>
<reference evidence="7 8" key="1">
    <citation type="submission" date="2018-03" db="EMBL/GenBank/DDBJ databases">
        <title>Draft Genome Sequences of the Obligatory Marine Myxobacteria Enhygromyxa salina SWB005.</title>
        <authorList>
            <person name="Poehlein A."/>
            <person name="Moghaddam J.A."/>
            <person name="Harms H."/>
            <person name="Alanjari M."/>
            <person name="Koenig G.M."/>
            <person name="Daniel R."/>
            <person name="Schaeberle T.F."/>
        </authorList>
    </citation>
    <scope>NUCLEOTIDE SEQUENCE [LARGE SCALE GENOMIC DNA]</scope>
    <source>
        <strain evidence="7 8">SWB005</strain>
    </source>
</reference>
<dbReference type="Gene3D" id="3.40.640.10">
    <property type="entry name" value="Type I PLP-dependent aspartate aminotransferase-like (Major domain)"/>
    <property type="match status" value="1"/>
</dbReference>
<evidence type="ECO:0000256" key="4">
    <source>
        <dbReference type="ARBA" id="ARBA00022679"/>
    </source>
</evidence>
<dbReference type="CDD" id="cd00609">
    <property type="entry name" value="AAT_like"/>
    <property type="match status" value="1"/>
</dbReference>
<keyword evidence="4 7" id="KW-0808">Transferase</keyword>
<dbReference type="Pfam" id="PF00155">
    <property type="entry name" value="Aminotran_1_2"/>
    <property type="match status" value="1"/>
</dbReference>
<organism evidence="7 8">
    <name type="scientific">Enhygromyxa salina</name>
    <dbReference type="NCBI Taxonomy" id="215803"/>
    <lineage>
        <taxon>Bacteria</taxon>
        <taxon>Pseudomonadati</taxon>
        <taxon>Myxococcota</taxon>
        <taxon>Polyangia</taxon>
        <taxon>Nannocystales</taxon>
        <taxon>Nannocystaceae</taxon>
        <taxon>Enhygromyxa</taxon>
    </lineage>
</organism>
<evidence type="ECO:0000256" key="3">
    <source>
        <dbReference type="ARBA" id="ARBA00022576"/>
    </source>
</evidence>
<keyword evidence="5" id="KW-0663">Pyridoxal phosphate</keyword>
<name>A0A2S9Y1P4_9BACT</name>
<evidence type="ECO:0000313" key="8">
    <source>
        <dbReference type="Proteomes" id="UP000237968"/>
    </source>
</evidence>
<dbReference type="InterPro" id="IPR015421">
    <property type="entry name" value="PyrdxlP-dep_Trfase_major"/>
</dbReference>
<dbReference type="GO" id="GO:0030170">
    <property type="term" value="F:pyridoxal phosphate binding"/>
    <property type="evidence" value="ECO:0007669"/>
    <property type="project" value="InterPro"/>
</dbReference>
<keyword evidence="8" id="KW-1185">Reference proteome</keyword>
<dbReference type="RefSeq" id="WP_219906789.1">
    <property type="nucleotide sequence ID" value="NZ_PVNK01000143.1"/>
</dbReference>
<evidence type="ECO:0000313" key="7">
    <source>
        <dbReference type="EMBL" id="PRP99009.1"/>
    </source>
</evidence>
<sequence length="439" mass="47429">MVKEPQDLSEFAAAPSEGDGRISTMAAGLVGSEILKIAGDIRELGRAGVEVCNLTVGDFKPAQFPIPELLAQGIRDALAAGQTNYPPSNGVLELREAVRAFYERELGLGYTTDSVLVAGGGRPCIYAAYRALVDAGDTVVYPVPSWNNNHYCHMLGATKLPITCGVDNNFLPTREAVIESLPKARMLCLNSPLNPTGTAFSREALLGICEAIVAENHRRERSGERPLYLLFDHIYWMLTFEGVEHYTPPQLVPEMARWTVFVDGISKAFAATGVRVGWSVGPVDVIQRMSAFLGHVGAWAPRAEQLATVAMLEDPAAVAEFHAGFKAGVLSRLRRLYRGLRELREAGLPVDAIAPMGAIYLTVRVHPFGKTTPEGKTLETNEDVRKYLLDAARVAVVPFQAFGTGDAGQGWFRLSVGAVGEQEIDDALPRVGAALKALT</sequence>
<comment type="similarity">
    <text evidence="2">Belongs to the class-I pyridoxal-phosphate-dependent aminotransferase family.</text>
</comment>
<dbReference type="Gene3D" id="3.90.1150.10">
    <property type="entry name" value="Aspartate Aminotransferase, domain 1"/>
    <property type="match status" value="1"/>
</dbReference>
<dbReference type="PANTHER" id="PTHR46383">
    <property type="entry name" value="ASPARTATE AMINOTRANSFERASE"/>
    <property type="match status" value="1"/>
</dbReference>
<comment type="caution">
    <text evidence="7">The sequence shown here is derived from an EMBL/GenBank/DDBJ whole genome shotgun (WGS) entry which is preliminary data.</text>
</comment>
<dbReference type="AlphaFoldDB" id="A0A2S9Y1P4"/>
<comment type="cofactor">
    <cofactor evidence="1">
        <name>pyridoxal 5'-phosphate</name>
        <dbReference type="ChEBI" id="CHEBI:597326"/>
    </cofactor>
</comment>
<keyword evidence="3 7" id="KW-0032">Aminotransferase</keyword>
<dbReference type="Proteomes" id="UP000237968">
    <property type="component" value="Unassembled WGS sequence"/>
</dbReference>
<dbReference type="InterPro" id="IPR015424">
    <property type="entry name" value="PyrdxlP-dep_Trfase"/>
</dbReference>
<evidence type="ECO:0000256" key="5">
    <source>
        <dbReference type="ARBA" id="ARBA00022898"/>
    </source>
</evidence>
<feature type="domain" description="Aminotransferase class I/classII large" evidence="6">
    <location>
        <begin position="50"/>
        <end position="428"/>
    </location>
</feature>
<evidence type="ECO:0000256" key="1">
    <source>
        <dbReference type="ARBA" id="ARBA00001933"/>
    </source>
</evidence>
<protein>
    <submittedName>
        <fullName evidence="7">Aspartate aminotransferase</fullName>
        <ecNumber evidence="7">2.6.1.1</ecNumber>
    </submittedName>
</protein>
<dbReference type="SUPFAM" id="SSF53383">
    <property type="entry name" value="PLP-dependent transferases"/>
    <property type="match status" value="1"/>
</dbReference>
<dbReference type="InterPro" id="IPR004839">
    <property type="entry name" value="Aminotransferase_I/II_large"/>
</dbReference>
<gene>
    <name evidence="7" type="primary">aspC_3</name>
    <name evidence="7" type="ORF">ENSA5_29300</name>
</gene>
<accession>A0A2S9Y1P4</accession>